<feature type="compositionally biased region" description="Basic residues" evidence="1">
    <location>
        <begin position="266"/>
        <end position="276"/>
    </location>
</feature>
<feature type="region of interest" description="Disordered" evidence="1">
    <location>
        <begin position="27"/>
        <end position="85"/>
    </location>
</feature>
<dbReference type="OrthoDB" id="3771239at2759"/>
<dbReference type="Proteomes" id="UP000799440">
    <property type="component" value="Unassembled WGS sequence"/>
</dbReference>
<accession>A0A6A6VCE1</accession>
<organism evidence="2 3">
    <name type="scientific">Sporormia fimetaria CBS 119925</name>
    <dbReference type="NCBI Taxonomy" id="1340428"/>
    <lineage>
        <taxon>Eukaryota</taxon>
        <taxon>Fungi</taxon>
        <taxon>Dikarya</taxon>
        <taxon>Ascomycota</taxon>
        <taxon>Pezizomycotina</taxon>
        <taxon>Dothideomycetes</taxon>
        <taxon>Pleosporomycetidae</taxon>
        <taxon>Pleosporales</taxon>
        <taxon>Sporormiaceae</taxon>
        <taxon>Sporormia</taxon>
    </lineage>
</organism>
<dbReference type="AlphaFoldDB" id="A0A6A6VCE1"/>
<feature type="compositionally biased region" description="Low complexity" evidence="1">
    <location>
        <begin position="241"/>
        <end position="250"/>
    </location>
</feature>
<reference evidence="2" key="1">
    <citation type="journal article" date="2020" name="Stud. Mycol.">
        <title>101 Dothideomycetes genomes: a test case for predicting lifestyles and emergence of pathogens.</title>
        <authorList>
            <person name="Haridas S."/>
            <person name="Albert R."/>
            <person name="Binder M."/>
            <person name="Bloem J."/>
            <person name="Labutti K."/>
            <person name="Salamov A."/>
            <person name="Andreopoulos B."/>
            <person name="Baker S."/>
            <person name="Barry K."/>
            <person name="Bills G."/>
            <person name="Bluhm B."/>
            <person name="Cannon C."/>
            <person name="Castanera R."/>
            <person name="Culley D."/>
            <person name="Daum C."/>
            <person name="Ezra D."/>
            <person name="Gonzalez J."/>
            <person name="Henrissat B."/>
            <person name="Kuo A."/>
            <person name="Liang C."/>
            <person name="Lipzen A."/>
            <person name="Lutzoni F."/>
            <person name="Magnuson J."/>
            <person name="Mondo S."/>
            <person name="Nolan M."/>
            <person name="Ohm R."/>
            <person name="Pangilinan J."/>
            <person name="Park H.-J."/>
            <person name="Ramirez L."/>
            <person name="Alfaro M."/>
            <person name="Sun H."/>
            <person name="Tritt A."/>
            <person name="Yoshinaga Y."/>
            <person name="Zwiers L.-H."/>
            <person name="Turgeon B."/>
            <person name="Goodwin S."/>
            <person name="Spatafora J."/>
            <person name="Crous P."/>
            <person name="Grigoriev I."/>
        </authorList>
    </citation>
    <scope>NUCLEOTIDE SEQUENCE</scope>
    <source>
        <strain evidence="2">CBS 119925</strain>
    </source>
</reference>
<feature type="compositionally biased region" description="Low complexity" evidence="1">
    <location>
        <begin position="221"/>
        <end position="234"/>
    </location>
</feature>
<evidence type="ECO:0000313" key="2">
    <source>
        <dbReference type="EMBL" id="KAF2747250.1"/>
    </source>
</evidence>
<keyword evidence="3" id="KW-1185">Reference proteome</keyword>
<gene>
    <name evidence="2" type="ORF">M011DRAFT_458537</name>
</gene>
<name>A0A6A6VCE1_9PLEO</name>
<proteinExistence type="predicted"/>
<dbReference type="EMBL" id="MU006573">
    <property type="protein sequence ID" value="KAF2747250.1"/>
    <property type="molecule type" value="Genomic_DNA"/>
</dbReference>
<evidence type="ECO:0000256" key="1">
    <source>
        <dbReference type="SAM" id="MobiDB-lite"/>
    </source>
</evidence>
<feature type="region of interest" description="Disordered" evidence="1">
    <location>
        <begin position="221"/>
        <end position="276"/>
    </location>
</feature>
<protein>
    <submittedName>
        <fullName evidence="2">Uncharacterized protein</fullName>
    </submittedName>
</protein>
<evidence type="ECO:0000313" key="3">
    <source>
        <dbReference type="Proteomes" id="UP000799440"/>
    </source>
</evidence>
<sequence length="276" mass="30001">MWLGVDSALTPPASCPGALPGTLFRCLPHHSRRTPPATDDGQATAPRRDAAVTPHQTNGRTPAAMRSRRVADRNPSGPLKELRNPVLTPVTDDQIRMLLAAAVRVYVRAPPGASPNNSPRSPEPSRYINTLLATEPPYPSPRIATALVLNLSIPTRCLLLHTTPTSYHQTSYYIYFFIPNSHNYPMLSTMTSKFTEILEPSEAVYTHPHLNVSLEDILAEATSRSSSASSQSPSSSPPSPTRSASSQSAKQSKDKSRPFGISRKLTFGHKASRRGT</sequence>